<evidence type="ECO:0000256" key="9">
    <source>
        <dbReference type="SAM" id="MobiDB-lite"/>
    </source>
</evidence>
<keyword evidence="6" id="KW-1015">Disulfide bond</keyword>
<feature type="binding site" evidence="8">
    <location>
        <position position="31"/>
    </location>
    <ligand>
        <name>Cu cation</name>
        <dbReference type="ChEBI" id="CHEBI:23378"/>
    </ligand>
</feature>
<dbReference type="EMBL" id="RHLD01000061">
    <property type="protein sequence ID" value="TPP52939.1"/>
    <property type="molecule type" value="Genomic_DNA"/>
</dbReference>
<reference evidence="11" key="1">
    <citation type="submission" date="2019-02" db="EMBL/GenBank/DDBJ databases">
        <title>FDA dAtabase for Regulatory Grade micrObial Sequences (FDA-ARGOS): Supporting development and validation of Infectious Disease Dx tests.</title>
        <authorList>
            <person name="Duncan R."/>
            <person name="Fisher C."/>
            <person name="Tallon L."/>
            <person name="Sadzewicz L."/>
            <person name="Sengamalay N."/>
            <person name="Ott S."/>
            <person name="Godinez A."/>
            <person name="Nagaraj S."/>
            <person name="Vavikolanu K."/>
            <person name="Vyas G."/>
            <person name="Nadendla S."/>
            <person name="Aluvathingal J."/>
            <person name="Sichtig H."/>
        </authorList>
    </citation>
    <scope>NUCLEOTIDE SEQUENCE [LARGE SCALE GENOMIC DNA]</scope>
    <source>
        <strain evidence="11">FDAARGOS_360</strain>
    </source>
</reference>
<evidence type="ECO:0000256" key="4">
    <source>
        <dbReference type="ARBA" id="ARBA00023008"/>
    </source>
</evidence>
<name>A0A504XYZ1_LEIDO</name>
<comment type="caution">
    <text evidence="10">The sequence shown here is derived from an EMBL/GenBank/DDBJ whole genome shotgun (WGS) entry which is preliminary data.</text>
</comment>
<proteinExistence type="inferred from homology"/>
<evidence type="ECO:0000256" key="1">
    <source>
        <dbReference type="ARBA" id="ARBA00004569"/>
    </source>
</evidence>
<dbReference type="GO" id="GO:0005507">
    <property type="term" value="F:copper ion binding"/>
    <property type="evidence" value="ECO:0007669"/>
    <property type="project" value="InterPro"/>
</dbReference>
<feature type="region of interest" description="Disordered" evidence="9">
    <location>
        <begin position="1"/>
        <end position="25"/>
    </location>
</feature>
<evidence type="ECO:0000256" key="2">
    <source>
        <dbReference type="ARBA" id="ARBA00009241"/>
    </source>
</evidence>
<keyword evidence="3 8" id="KW-0479">Metal-binding</keyword>
<dbReference type="VEuPathDB" id="TriTrypDB:LDHU3_03.0810"/>
<evidence type="ECO:0000256" key="7">
    <source>
        <dbReference type="ARBA" id="ARBA00023186"/>
    </source>
</evidence>
<keyword evidence="7" id="KW-0143">Chaperone</keyword>
<dbReference type="VEuPathDB" id="TriTrypDB:LdBPK_030720.1"/>
<feature type="binding site" evidence="8">
    <location>
        <position position="32"/>
    </location>
    <ligand>
        <name>Cu cation</name>
        <dbReference type="ChEBI" id="CHEBI:23378"/>
    </ligand>
</feature>
<sequence>MGNSTSSVGGAAPPQQQDQRQSSKTPSCRICCACPQERRARDECTLLRNVDECETEIEAFYACLRREGFSAEEVNALKRNTKTIMAAPASSATLPSVLQLTANASAGGKRPTRGVTMSALKQASKAASAAPSPPSPSPSFHVFADLPDHLLCSPDNSVWVYGQYTLSFLTSEAAAQAKLERKVRCMMREAQRQYDISCAFFHSLTSEEQMAEVLRVGSGGGVLSLPPAMTAATGTSAKSDRKRLTGVHRALRDAWPTWRGPDMSDAANGLAAREVGGAGEGESSANRYSAGLRVNLVLDIVASRKTLRTVPLRSRPYRLAEYLYQLVMRPSATQRATAAPAQGDMALHVRSLIIGISDADTTLVGCHVVCPYRHLTSPTPMMMRLRRAIEGAADQERARALAAAEAANTTVSGLDTHLVASQLARYRCVDALFPAPYVRVPPQSLEQIDQSRLILCTPGKLLDG</sequence>
<accession>A0A504XYZ1</accession>
<dbReference type="GO" id="GO:0005758">
    <property type="term" value="C:mitochondrial intermembrane space"/>
    <property type="evidence" value="ECO:0007669"/>
    <property type="project" value="UniProtKB-SubCell"/>
</dbReference>
<comment type="similarity">
    <text evidence="2">Belongs to the COX17 family.</text>
</comment>
<dbReference type="Proteomes" id="UP000318821">
    <property type="component" value="Unassembled WGS sequence"/>
</dbReference>
<gene>
    <name evidence="10" type="ORF">CGC20_27325</name>
</gene>
<dbReference type="Gene3D" id="1.10.287.1130">
    <property type="entry name" value="CytochromE C oxidase copper chaperone"/>
    <property type="match status" value="1"/>
</dbReference>
<dbReference type="VEuPathDB" id="TriTrypDB:LdCL_030012300"/>
<dbReference type="InterPro" id="IPR007745">
    <property type="entry name" value="Cyt_c_oxidase_Cu-chaperone"/>
</dbReference>
<comment type="subcellular location">
    <subcellularLocation>
        <location evidence="1">Mitochondrion intermembrane space</location>
    </subcellularLocation>
</comment>
<evidence type="ECO:0000313" key="11">
    <source>
        <dbReference type="Proteomes" id="UP000318821"/>
    </source>
</evidence>
<dbReference type="PANTHER" id="PTHR16719:SF0">
    <property type="entry name" value="CYTOCHROME C OXIDASE COPPER CHAPERONE"/>
    <property type="match status" value="1"/>
</dbReference>
<dbReference type="Pfam" id="PF05051">
    <property type="entry name" value="COX17"/>
    <property type="match status" value="1"/>
</dbReference>
<dbReference type="VEuPathDB" id="TriTrypDB:LdCL_030012400"/>
<evidence type="ECO:0000256" key="3">
    <source>
        <dbReference type="ARBA" id="ARBA00022723"/>
    </source>
</evidence>
<keyword evidence="5" id="KW-0496">Mitochondrion</keyword>
<dbReference type="FunFam" id="1.10.287.1130:FF:000010">
    <property type="entry name" value="Cytochrome c oxidase copper chaperone, putative"/>
    <property type="match status" value="1"/>
</dbReference>
<evidence type="ECO:0000256" key="6">
    <source>
        <dbReference type="ARBA" id="ARBA00023157"/>
    </source>
</evidence>
<dbReference type="AlphaFoldDB" id="A0A504XYZ1"/>
<dbReference type="InterPro" id="IPR009069">
    <property type="entry name" value="Cys_alpha_HP_mot_SF"/>
</dbReference>
<evidence type="ECO:0000256" key="5">
    <source>
        <dbReference type="ARBA" id="ARBA00023128"/>
    </source>
</evidence>
<evidence type="ECO:0000256" key="8">
    <source>
        <dbReference type="PIRSR" id="PIRSR607745-1"/>
    </source>
</evidence>
<protein>
    <submittedName>
        <fullName evidence="10">Cytochrome C oxidase copper chaperone (COX17) family protein</fullName>
    </submittedName>
</protein>
<evidence type="ECO:0000313" key="10">
    <source>
        <dbReference type="EMBL" id="TPP52939.1"/>
    </source>
</evidence>
<dbReference type="VEuPathDB" id="TriTrypDB:LdBPK_030710.1"/>
<dbReference type="GO" id="GO:0016531">
    <property type="term" value="F:copper chaperone activity"/>
    <property type="evidence" value="ECO:0007669"/>
    <property type="project" value="InterPro"/>
</dbReference>
<dbReference type="VEuPathDB" id="TriTrypDB:LDHU3_03.0800"/>
<keyword evidence="4 8" id="KW-0186">Copper</keyword>
<dbReference type="PANTHER" id="PTHR16719">
    <property type="entry name" value="CYTOCHROME C OXIDASE COPPER CHAPERONE"/>
    <property type="match status" value="1"/>
</dbReference>
<dbReference type="SUPFAM" id="SSF47072">
    <property type="entry name" value="Cysteine alpha-hairpin motif"/>
    <property type="match status" value="1"/>
</dbReference>
<organism evidence="10 11">
    <name type="scientific">Leishmania donovani</name>
    <dbReference type="NCBI Taxonomy" id="5661"/>
    <lineage>
        <taxon>Eukaryota</taxon>
        <taxon>Discoba</taxon>
        <taxon>Euglenozoa</taxon>
        <taxon>Kinetoplastea</taxon>
        <taxon>Metakinetoplastina</taxon>
        <taxon>Trypanosomatida</taxon>
        <taxon>Trypanosomatidae</taxon>
        <taxon>Leishmaniinae</taxon>
        <taxon>Leishmania</taxon>
    </lineage>
</organism>